<proteinExistence type="predicted"/>
<feature type="chain" id="PRO_5046608092" evidence="1">
    <location>
        <begin position="27"/>
        <end position="463"/>
    </location>
</feature>
<dbReference type="CDD" id="cd00158">
    <property type="entry name" value="RHOD"/>
    <property type="match status" value="2"/>
</dbReference>
<feature type="domain" description="Rhodanese" evidence="2">
    <location>
        <begin position="150"/>
        <end position="242"/>
    </location>
</feature>
<dbReference type="RefSeq" id="WP_305731839.1">
    <property type="nucleotide sequence ID" value="NZ_OW150024.1"/>
</dbReference>
<reference evidence="3 4" key="1">
    <citation type="submission" date="2022-03" db="EMBL/GenBank/DDBJ databases">
        <authorList>
            <person name="Koch H."/>
        </authorList>
    </citation>
    <scope>NUCLEOTIDE SEQUENCE [LARGE SCALE GENOMIC DNA]</scope>
    <source>
        <strain evidence="3 4">G1</strain>
    </source>
</reference>
<sequence>MRPMHSVRLVLASCVAAVLAASAAFAAPAPAKPSIAKVCTNCHKAEPNAIRGYFDNVAFKAKTLQVKIDDATELVRFDEDEIKVVSGDGKTGDGELLRKVKKGHEVKVEYTEKDGVKTAVRFLEKPPVKLSQDMIISTPEVEKLVAQGPEKGNYFLFDSRPLPRFQEGSIPTAENLPFPAFDKMVGKLPADKNALIIFYCAGPTCNMSPGSADKAKKLGYTNIKVYVDGMPAWLERNPGVLSVQFLKEAWIGKDIPHVLLDTRPEKEAVKGFIKGAVAFPAKQTAKLVKGLTVKKNAPIMVYDQTNGKDAATVAAALVKAGFKRVLVLAGGFDAWKAAYFEVATGKLAAKASYVPKPRPGEIALDEFKKLAAAMPADVQIIDVRNADEVKSGMIKGAKQIAAEEIKERVAEIPKDKKLITHCATGVRAEMAYHTLKELGFKDVSFLNANIEFQKNGSYTITKE</sequence>
<evidence type="ECO:0000256" key="1">
    <source>
        <dbReference type="SAM" id="SignalP"/>
    </source>
</evidence>
<evidence type="ECO:0000313" key="3">
    <source>
        <dbReference type="EMBL" id="CAH2030973.1"/>
    </source>
</evidence>
<dbReference type="InterPro" id="IPR001763">
    <property type="entry name" value="Rhodanese-like_dom"/>
</dbReference>
<feature type="signal peptide" evidence="1">
    <location>
        <begin position="1"/>
        <end position="26"/>
    </location>
</feature>
<protein>
    <submittedName>
        <fullName evidence="3">Rhodanese-related sulfurtransferase</fullName>
    </submittedName>
</protein>
<evidence type="ECO:0000259" key="2">
    <source>
        <dbReference type="PROSITE" id="PS50206"/>
    </source>
</evidence>
<keyword evidence="1" id="KW-0732">Signal</keyword>
<dbReference type="PROSITE" id="PS50206">
    <property type="entry name" value="RHODANESE_3"/>
    <property type="match status" value="3"/>
</dbReference>
<feature type="domain" description="Rhodanese" evidence="2">
    <location>
        <begin position="253"/>
        <end position="344"/>
    </location>
</feature>
<name>A0ABM9D7G1_9BACT</name>
<evidence type="ECO:0000313" key="4">
    <source>
        <dbReference type="Proteomes" id="UP001295463"/>
    </source>
</evidence>
<keyword evidence="4" id="KW-1185">Reference proteome</keyword>
<dbReference type="Proteomes" id="UP001295463">
    <property type="component" value="Chromosome"/>
</dbReference>
<dbReference type="PANTHER" id="PTHR43031:SF16">
    <property type="entry name" value="OXIDOREDUCTASE"/>
    <property type="match status" value="1"/>
</dbReference>
<dbReference type="SUPFAM" id="SSF52821">
    <property type="entry name" value="Rhodanese/Cell cycle control phosphatase"/>
    <property type="match status" value="3"/>
</dbReference>
<accession>A0ABM9D7G1</accession>
<organism evidence="3 4">
    <name type="scientific">Trichlorobacter ammonificans</name>
    <dbReference type="NCBI Taxonomy" id="2916410"/>
    <lineage>
        <taxon>Bacteria</taxon>
        <taxon>Pseudomonadati</taxon>
        <taxon>Thermodesulfobacteriota</taxon>
        <taxon>Desulfuromonadia</taxon>
        <taxon>Geobacterales</taxon>
        <taxon>Geobacteraceae</taxon>
        <taxon>Trichlorobacter</taxon>
    </lineage>
</organism>
<gene>
    <name evidence="3" type="ORF">GEAMG1_1159</name>
</gene>
<dbReference type="InterPro" id="IPR036873">
    <property type="entry name" value="Rhodanese-like_dom_sf"/>
</dbReference>
<dbReference type="PANTHER" id="PTHR43031">
    <property type="entry name" value="FAD-DEPENDENT OXIDOREDUCTASE"/>
    <property type="match status" value="1"/>
</dbReference>
<dbReference type="EMBL" id="OW150024">
    <property type="protein sequence ID" value="CAH2030973.1"/>
    <property type="molecule type" value="Genomic_DNA"/>
</dbReference>
<dbReference type="SMART" id="SM00450">
    <property type="entry name" value="RHOD"/>
    <property type="match status" value="3"/>
</dbReference>
<feature type="domain" description="Rhodanese" evidence="2">
    <location>
        <begin position="374"/>
        <end position="461"/>
    </location>
</feature>
<dbReference type="InterPro" id="IPR050229">
    <property type="entry name" value="GlpE_sulfurtransferase"/>
</dbReference>
<dbReference type="Gene3D" id="3.40.250.10">
    <property type="entry name" value="Rhodanese-like domain"/>
    <property type="match status" value="3"/>
</dbReference>
<dbReference type="Pfam" id="PF00581">
    <property type="entry name" value="Rhodanese"/>
    <property type="match status" value="3"/>
</dbReference>